<keyword evidence="9 14" id="KW-0808">Transferase</keyword>
<dbReference type="EMBL" id="JAAIKR010000010">
    <property type="protein sequence ID" value="MBR9728486.1"/>
    <property type="molecule type" value="Genomic_DNA"/>
</dbReference>
<keyword evidence="13 14" id="KW-0342">GTP-binding</keyword>
<comment type="function">
    <text evidence="4 14">Catalyzes ATP-dependent phosphorylation of adenosylcobinamide and addition of GMP to adenosylcobinamide phosphate.</text>
</comment>
<dbReference type="InterPro" id="IPR027417">
    <property type="entry name" value="P-loop_NTPase"/>
</dbReference>
<dbReference type="GO" id="GO:0008820">
    <property type="term" value="F:cobinamide phosphate guanylyltransferase activity"/>
    <property type="evidence" value="ECO:0007669"/>
    <property type="project" value="UniProtKB-EC"/>
</dbReference>
<evidence type="ECO:0000256" key="10">
    <source>
        <dbReference type="ARBA" id="ARBA00022741"/>
    </source>
</evidence>
<dbReference type="NCBIfam" id="NF004469">
    <property type="entry name" value="PRK05800.1"/>
    <property type="match status" value="1"/>
</dbReference>
<sequence>MIQLIIGGARSGKSRFGETEMARFSNLGQSCVYLATATANDDEMRQRILRHQQDRDNICDPQLKIDWQLVEEPLFVAETLAAIDKPNQTIFVDCLTLYLTQHLMRDTPSPQDVMTDNCMLQSLSNLSFPSAHYFEPSINWAQQKQRLLQVLVQLKGNVVLVSNEVGSGIVPMGELSRQFVDEAGWLNQAIAQIADDVTLVVAGLPMQLKGNR</sequence>
<dbReference type="PANTHER" id="PTHR34848:SF1">
    <property type="entry name" value="BIFUNCTIONAL ADENOSYLCOBALAMIN BIOSYNTHESIS PROTEIN COBU"/>
    <property type="match status" value="1"/>
</dbReference>
<dbReference type="RefSeq" id="WP_153664015.1">
    <property type="nucleotide sequence ID" value="NZ_JAAIKR010000010.1"/>
</dbReference>
<comment type="similarity">
    <text evidence="7 14">Belongs to the CobU/CobP family.</text>
</comment>
<evidence type="ECO:0000256" key="7">
    <source>
        <dbReference type="ARBA" id="ARBA00007490"/>
    </source>
</evidence>
<comment type="pathway">
    <text evidence="6 14">Cofactor biosynthesis; adenosylcobalamin biosynthesis; adenosylcobalamin from cob(II)yrinate a,c-diamide: step 5/7.</text>
</comment>
<keyword evidence="8 14" id="KW-0169">Cobalamin biosynthesis</keyword>
<evidence type="ECO:0000256" key="12">
    <source>
        <dbReference type="ARBA" id="ARBA00022840"/>
    </source>
</evidence>
<dbReference type="EC" id="2.7.1.156" evidence="14"/>
<proteinExistence type="inferred from homology"/>
<dbReference type="EC" id="2.7.7.62" evidence="14"/>
<dbReference type="Gene3D" id="3.40.50.300">
    <property type="entry name" value="P-loop containing nucleotide triphosphate hydrolases"/>
    <property type="match status" value="1"/>
</dbReference>
<comment type="catalytic activity">
    <reaction evidence="2 14">
        <text>adenosylcob(III)inamide phosphate + GTP + H(+) = adenosylcob(III)inamide-GDP + diphosphate</text>
        <dbReference type="Rhea" id="RHEA:22712"/>
        <dbReference type="ChEBI" id="CHEBI:15378"/>
        <dbReference type="ChEBI" id="CHEBI:33019"/>
        <dbReference type="ChEBI" id="CHEBI:37565"/>
        <dbReference type="ChEBI" id="CHEBI:58502"/>
        <dbReference type="ChEBI" id="CHEBI:60487"/>
        <dbReference type="EC" id="2.7.7.62"/>
    </reaction>
</comment>
<dbReference type="PIRSF" id="PIRSF006135">
    <property type="entry name" value="CobU"/>
    <property type="match status" value="1"/>
</dbReference>
<evidence type="ECO:0000256" key="6">
    <source>
        <dbReference type="ARBA" id="ARBA00005159"/>
    </source>
</evidence>
<dbReference type="Pfam" id="PF02283">
    <property type="entry name" value="CobU"/>
    <property type="match status" value="1"/>
</dbReference>
<keyword evidence="15" id="KW-0548">Nucleotidyltransferase</keyword>
<dbReference type="CDD" id="cd00544">
    <property type="entry name" value="CobU"/>
    <property type="match status" value="1"/>
</dbReference>
<dbReference type="GO" id="GO:0043752">
    <property type="term" value="F:adenosylcobinamide kinase activity"/>
    <property type="evidence" value="ECO:0007669"/>
    <property type="project" value="UniProtKB-EC"/>
</dbReference>
<evidence type="ECO:0000256" key="11">
    <source>
        <dbReference type="ARBA" id="ARBA00022777"/>
    </source>
</evidence>
<evidence type="ECO:0000313" key="16">
    <source>
        <dbReference type="Proteomes" id="UP000811844"/>
    </source>
</evidence>
<evidence type="ECO:0000256" key="5">
    <source>
        <dbReference type="ARBA" id="ARBA00004692"/>
    </source>
</evidence>
<dbReference type="PANTHER" id="PTHR34848">
    <property type="match status" value="1"/>
</dbReference>
<dbReference type="InterPro" id="IPR003203">
    <property type="entry name" value="CobU/CobP"/>
</dbReference>
<comment type="catalytic activity">
    <reaction evidence="1 14">
        <text>adenosylcob(III)inamide + ATP = adenosylcob(III)inamide phosphate + ADP + H(+)</text>
        <dbReference type="Rhea" id="RHEA:15769"/>
        <dbReference type="ChEBI" id="CHEBI:2480"/>
        <dbReference type="ChEBI" id="CHEBI:15378"/>
        <dbReference type="ChEBI" id="CHEBI:30616"/>
        <dbReference type="ChEBI" id="CHEBI:58502"/>
        <dbReference type="ChEBI" id="CHEBI:456216"/>
        <dbReference type="EC" id="2.7.1.156"/>
    </reaction>
</comment>
<keyword evidence="16" id="KW-1185">Reference proteome</keyword>
<evidence type="ECO:0000256" key="8">
    <source>
        <dbReference type="ARBA" id="ARBA00022573"/>
    </source>
</evidence>
<evidence type="ECO:0000256" key="1">
    <source>
        <dbReference type="ARBA" id="ARBA00000312"/>
    </source>
</evidence>
<evidence type="ECO:0000256" key="2">
    <source>
        <dbReference type="ARBA" id="ARBA00000711"/>
    </source>
</evidence>
<evidence type="ECO:0000256" key="9">
    <source>
        <dbReference type="ARBA" id="ARBA00022679"/>
    </source>
</evidence>
<comment type="catalytic activity">
    <reaction evidence="3">
        <text>adenosylcob(III)inamide + GTP = adenosylcob(III)inamide phosphate + GDP + H(+)</text>
        <dbReference type="Rhea" id="RHEA:15765"/>
        <dbReference type="ChEBI" id="CHEBI:2480"/>
        <dbReference type="ChEBI" id="CHEBI:15378"/>
        <dbReference type="ChEBI" id="CHEBI:37565"/>
        <dbReference type="ChEBI" id="CHEBI:58189"/>
        <dbReference type="ChEBI" id="CHEBI:58502"/>
        <dbReference type="EC" id="2.7.1.156"/>
    </reaction>
</comment>
<name>A0ABS5I388_9GAMM</name>
<keyword evidence="10 14" id="KW-0547">Nucleotide-binding</keyword>
<evidence type="ECO:0000256" key="13">
    <source>
        <dbReference type="ARBA" id="ARBA00023134"/>
    </source>
</evidence>
<evidence type="ECO:0000256" key="14">
    <source>
        <dbReference type="PIRNR" id="PIRNR006135"/>
    </source>
</evidence>
<organism evidence="15 16">
    <name type="scientific">Shewanella intestini</name>
    <dbReference type="NCBI Taxonomy" id="2017544"/>
    <lineage>
        <taxon>Bacteria</taxon>
        <taxon>Pseudomonadati</taxon>
        <taxon>Pseudomonadota</taxon>
        <taxon>Gammaproteobacteria</taxon>
        <taxon>Alteromonadales</taxon>
        <taxon>Shewanellaceae</taxon>
        <taxon>Shewanella</taxon>
    </lineage>
</organism>
<accession>A0ABS5I388</accession>
<evidence type="ECO:0000313" key="15">
    <source>
        <dbReference type="EMBL" id="MBR9728486.1"/>
    </source>
</evidence>
<dbReference type="Proteomes" id="UP000811844">
    <property type="component" value="Unassembled WGS sequence"/>
</dbReference>
<reference evidence="15 16" key="1">
    <citation type="submission" date="2020-02" db="EMBL/GenBank/DDBJ databases">
        <title>Shewanella WXL01 sp. nov., a marine bacterium isolated from green algae in Luhuitou Fringing Reef (Northern South China Sea).</title>
        <authorList>
            <person name="Wang X."/>
        </authorList>
    </citation>
    <scope>NUCLEOTIDE SEQUENCE [LARGE SCALE GENOMIC DNA]</scope>
    <source>
        <strain evidence="15 16">MCCC 1A01895</strain>
    </source>
</reference>
<gene>
    <name evidence="15" type="primary">cobU</name>
    <name evidence="15" type="ORF">G3R48_10920</name>
</gene>
<evidence type="ECO:0000256" key="4">
    <source>
        <dbReference type="ARBA" id="ARBA00003889"/>
    </source>
</evidence>
<keyword evidence="12 14" id="KW-0067">ATP-binding</keyword>
<comment type="pathway">
    <text evidence="5 14">Cofactor biosynthesis; adenosylcobalamin biosynthesis; adenosylcobalamin from cob(II)yrinate a,c-diamide: step 6/7.</text>
</comment>
<comment type="caution">
    <text evidence="15">The sequence shown here is derived from an EMBL/GenBank/DDBJ whole genome shotgun (WGS) entry which is preliminary data.</text>
</comment>
<protein>
    <recommendedName>
        <fullName evidence="14">Bifunctional adenosylcobalamin biosynthesis protein</fullName>
        <ecNumber evidence="14">2.7.1.156</ecNumber>
        <ecNumber evidence="14">2.7.7.62</ecNumber>
    </recommendedName>
</protein>
<keyword evidence="11 14" id="KW-0418">Kinase</keyword>
<dbReference type="SUPFAM" id="SSF52540">
    <property type="entry name" value="P-loop containing nucleoside triphosphate hydrolases"/>
    <property type="match status" value="1"/>
</dbReference>
<evidence type="ECO:0000256" key="3">
    <source>
        <dbReference type="ARBA" id="ARBA00001522"/>
    </source>
</evidence>